<keyword evidence="3" id="KW-1185">Reference proteome</keyword>
<dbReference type="Proteomes" id="UP000321820">
    <property type="component" value="Chromosome"/>
</dbReference>
<organism evidence="2 3">
    <name type="scientific">Terriglobus albidus</name>
    <dbReference type="NCBI Taxonomy" id="1592106"/>
    <lineage>
        <taxon>Bacteria</taxon>
        <taxon>Pseudomonadati</taxon>
        <taxon>Acidobacteriota</taxon>
        <taxon>Terriglobia</taxon>
        <taxon>Terriglobales</taxon>
        <taxon>Acidobacteriaceae</taxon>
        <taxon>Terriglobus</taxon>
    </lineage>
</organism>
<protein>
    <submittedName>
        <fullName evidence="2">Thioredoxin domain-containing protein</fullName>
    </submittedName>
</protein>
<dbReference type="InterPro" id="IPR036249">
    <property type="entry name" value="Thioredoxin-like_sf"/>
</dbReference>
<dbReference type="CDD" id="cd02955">
    <property type="entry name" value="SSP411"/>
    <property type="match status" value="1"/>
</dbReference>
<dbReference type="KEGG" id="talb:FTW19_14670"/>
<dbReference type="PANTHER" id="PTHR42899:SF1">
    <property type="entry name" value="SPERMATOGENESIS-ASSOCIATED PROTEIN 20"/>
    <property type="match status" value="1"/>
</dbReference>
<dbReference type="InterPro" id="IPR008928">
    <property type="entry name" value="6-hairpin_glycosidase_sf"/>
</dbReference>
<dbReference type="RefSeq" id="WP_147648326.1">
    <property type="nucleotide sequence ID" value="NZ_CP042806.1"/>
</dbReference>
<dbReference type="InterPro" id="IPR024705">
    <property type="entry name" value="Ssp411"/>
</dbReference>
<dbReference type="GO" id="GO:0005975">
    <property type="term" value="P:carbohydrate metabolic process"/>
    <property type="evidence" value="ECO:0007669"/>
    <property type="project" value="InterPro"/>
</dbReference>
<gene>
    <name evidence="2" type="ORF">FTW19_14670</name>
</gene>
<dbReference type="PANTHER" id="PTHR42899">
    <property type="entry name" value="SPERMATOGENESIS-ASSOCIATED PROTEIN 20"/>
    <property type="match status" value="1"/>
</dbReference>
<dbReference type="Pfam" id="PF03190">
    <property type="entry name" value="Thioredox_DsbH"/>
    <property type="match status" value="1"/>
</dbReference>
<evidence type="ECO:0000313" key="3">
    <source>
        <dbReference type="Proteomes" id="UP000321820"/>
    </source>
</evidence>
<dbReference type="EMBL" id="CP042806">
    <property type="protein sequence ID" value="QEE29128.1"/>
    <property type="molecule type" value="Genomic_DNA"/>
</dbReference>
<feature type="domain" description="Spermatogenesis-associated protein 20-like TRX" evidence="1">
    <location>
        <begin position="6"/>
        <end position="166"/>
    </location>
</feature>
<proteinExistence type="predicted"/>
<dbReference type="Gene3D" id="3.40.30.10">
    <property type="entry name" value="Glutaredoxin"/>
    <property type="match status" value="1"/>
</dbReference>
<evidence type="ECO:0000259" key="1">
    <source>
        <dbReference type="Pfam" id="PF03190"/>
    </source>
</evidence>
<dbReference type="InterPro" id="IPR004879">
    <property type="entry name" value="Ssp411-like_TRX"/>
</dbReference>
<dbReference type="SUPFAM" id="SSF48208">
    <property type="entry name" value="Six-hairpin glycosidases"/>
    <property type="match status" value="1"/>
</dbReference>
<accession>A0A5B9EAD4</accession>
<dbReference type="SUPFAM" id="SSF52833">
    <property type="entry name" value="Thioredoxin-like"/>
    <property type="match status" value="1"/>
</dbReference>
<dbReference type="OrthoDB" id="9762614at2"/>
<sequence>MSHEPNALAAASSAYLRSAINQPVRWHEWSPAAFALAVEQNKPILLDIGAVWCHWCHVMDRESYENDQTAAVINEHYIAIKVDRDERPDVDARYQAAISAISGQGGWPLTAFLTPDGRPFFGGTYFPPQDQFGRPGFQHVLLTMASAFQQKRDEVDDSAASVMAAIEHNETFSGRSSRITPELTAKLTSAITDMYDQRYGGFGSQPKFPHSTAIDLLLDSALRPGADEKIAASALGTLSAMSRGGIYDHLAGGFHRYSVDEQWIVPHFEKMLYDNAGLLANYAHAFQSFAEPDAARVARETIVWVDTWLSDRERGGFYASQDADINLDDDGDYFTWTLDEARSVLTAEELKVAAPFYDIGDVGDMHHNPAKNVLHVKHLLGQVAQRAGVPLEQATSLLRSAKQKLYAARLQRPTPYIDRTIYTGWNGMMISAYIAAGRALAIPAVTAFALKSLDRILAEAWNPGVGLSHVVAYADGTSAPKPVPSTLDDYAFLATSCLDAWECSGNLKYYLGAKSLAEYVVANFWDVTGLGFFDTPLTDEPALGALSAQRKPLQDAPAPAANPTVASLLVRLEELSGKQEYRDMAFDTLETFGGIVEHFGLYAASYGLALQRLVQPAAQVVILGDDDAAKMLEAAALTRYSVSKSVIRLSYAQLSALPETLAETIPNLPGIESGKSVAIVCAAKTCHPPVTDPESLLELLNRSLLPASR</sequence>
<dbReference type="AlphaFoldDB" id="A0A5B9EAD4"/>
<reference evidence="2 3" key="1">
    <citation type="submission" date="2019-08" db="EMBL/GenBank/DDBJ databases">
        <title>Complete genome sequence of Terriglobus albidus strain ORNL.</title>
        <authorList>
            <person name="Podar M."/>
        </authorList>
    </citation>
    <scope>NUCLEOTIDE SEQUENCE [LARGE SCALE GENOMIC DNA]</scope>
    <source>
        <strain evidence="2 3">ORNL</strain>
    </source>
</reference>
<name>A0A5B9EAD4_9BACT</name>
<evidence type="ECO:0000313" key="2">
    <source>
        <dbReference type="EMBL" id="QEE29128.1"/>
    </source>
</evidence>
<dbReference type="PIRSF" id="PIRSF006402">
    <property type="entry name" value="UCP006402_thioredoxin"/>
    <property type="match status" value="1"/>
</dbReference>